<keyword evidence="2" id="KW-1185">Reference proteome</keyword>
<dbReference type="GeneID" id="27352229"/>
<dbReference type="OrthoDB" id="4161473at2759"/>
<name>A0A0D2DXX5_9EURO</name>
<dbReference type="AlphaFoldDB" id="A0A0D2DXX5"/>
<protein>
    <submittedName>
        <fullName evidence="1">Uncharacterized protein</fullName>
    </submittedName>
</protein>
<evidence type="ECO:0000313" key="1">
    <source>
        <dbReference type="EMBL" id="KIW47460.1"/>
    </source>
</evidence>
<dbReference type="EMBL" id="KN847332">
    <property type="protein sequence ID" value="KIW47460.1"/>
    <property type="molecule type" value="Genomic_DNA"/>
</dbReference>
<sequence length="295" mass="34012">MLAQRDLHVSAEEEASGRPAVWQKAYTLFRCPSPCDRGAHCWIDPDGKKHYRLRAPHMRSLIEYVTQGDTLETHDYVLPNIRQQLYLEEEQRLNRKAKENKPSPLNIPQSMMIGIDYRHLCRILLCVSGREKSSDSIARSLSEADSLGWATALIAQSIAEALDRTPHYFHGRGPPKKDRITLQGCQNWPARKEIFAAFLSIPAKKSSSGPFRRVCFWLEQGEWEDRFTQISKEMILRMAYEEKGETAHYMLSSLCECLRFHGEPYNLSEIEDLVRARTGSYQSCRLCLVWTGDLF</sequence>
<dbReference type="VEuPathDB" id="FungiDB:PV06_00155"/>
<dbReference type="HOGENOM" id="CLU_943442_0_0_1"/>
<dbReference type="Proteomes" id="UP000053342">
    <property type="component" value="Unassembled WGS sequence"/>
</dbReference>
<proteinExistence type="predicted"/>
<reference evidence="1 2" key="1">
    <citation type="submission" date="2015-01" db="EMBL/GenBank/DDBJ databases">
        <title>The Genome Sequence of Exophiala oligosperma CBS72588.</title>
        <authorList>
            <consortium name="The Broad Institute Genomics Platform"/>
            <person name="Cuomo C."/>
            <person name="de Hoog S."/>
            <person name="Gorbushina A."/>
            <person name="Stielow B."/>
            <person name="Teixiera M."/>
            <person name="Abouelleil A."/>
            <person name="Chapman S.B."/>
            <person name="Priest M."/>
            <person name="Young S.K."/>
            <person name="Wortman J."/>
            <person name="Nusbaum C."/>
            <person name="Birren B."/>
        </authorList>
    </citation>
    <scope>NUCLEOTIDE SEQUENCE [LARGE SCALE GENOMIC DNA]</scope>
    <source>
        <strain evidence="1 2">CBS 72588</strain>
    </source>
</reference>
<organism evidence="1 2">
    <name type="scientific">Exophiala oligosperma</name>
    <dbReference type="NCBI Taxonomy" id="215243"/>
    <lineage>
        <taxon>Eukaryota</taxon>
        <taxon>Fungi</taxon>
        <taxon>Dikarya</taxon>
        <taxon>Ascomycota</taxon>
        <taxon>Pezizomycotina</taxon>
        <taxon>Eurotiomycetes</taxon>
        <taxon>Chaetothyriomycetidae</taxon>
        <taxon>Chaetothyriales</taxon>
        <taxon>Herpotrichiellaceae</taxon>
        <taxon>Exophiala</taxon>
    </lineage>
</organism>
<evidence type="ECO:0000313" key="2">
    <source>
        <dbReference type="Proteomes" id="UP000053342"/>
    </source>
</evidence>
<gene>
    <name evidence="1" type="ORF">PV06_00155</name>
</gene>
<dbReference type="RefSeq" id="XP_016267676.1">
    <property type="nucleotide sequence ID" value="XM_016400623.1"/>
</dbReference>
<dbReference type="STRING" id="215243.A0A0D2DXX5"/>
<accession>A0A0D2DXX5</accession>